<keyword evidence="5" id="KW-1133">Transmembrane helix</keyword>
<keyword evidence="2 3" id="KW-0408">Iron</keyword>
<feature type="coiled-coil region" evidence="4">
    <location>
        <begin position="226"/>
        <end position="260"/>
    </location>
</feature>
<dbReference type="GO" id="GO:0004497">
    <property type="term" value="F:monooxygenase activity"/>
    <property type="evidence" value="ECO:0007669"/>
    <property type="project" value="UniProtKB-KW"/>
</dbReference>
<dbReference type="InterPro" id="IPR002401">
    <property type="entry name" value="Cyt_P450_E_grp-I"/>
</dbReference>
<evidence type="ECO:0000256" key="1">
    <source>
        <dbReference type="ARBA" id="ARBA00023002"/>
    </source>
</evidence>
<dbReference type="SUPFAM" id="SSF48264">
    <property type="entry name" value="Cytochrome P450"/>
    <property type="match status" value="1"/>
</dbReference>
<organism evidence="6 7">
    <name type="scientific">Mikania micrantha</name>
    <name type="common">bitter vine</name>
    <dbReference type="NCBI Taxonomy" id="192012"/>
    <lineage>
        <taxon>Eukaryota</taxon>
        <taxon>Viridiplantae</taxon>
        <taxon>Streptophyta</taxon>
        <taxon>Embryophyta</taxon>
        <taxon>Tracheophyta</taxon>
        <taxon>Spermatophyta</taxon>
        <taxon>Magnoliopsida</taxon>
        <taxon>eudicotyledons</taxon>
        <taxon>Gunneridae</taxon>
        <taxon>Pentapetalae</taxon>
        <taxon>asterids</taxon>
        <taxon>campanulids</taxon>
        <taxon>Asterales</taxon>
        <taxon>Asteraceae</taxon>
        <taxon>Asteroideae</taxon>
        <taxon>Heliantheae alliance</taxon>
        <taxon>Eupatorieae</taxon>
        <taxon>Mikania</taxon>
    </lineage>
</organism>
<name>A0A5N6PHP8_9ASTR</name>
<comment type="caution">
    <text evidence="6">The sequence shown here is derived from an EMBL/GenBank/DDBJ whole genome shotgun (WGS) entry which is preliminary data.</text>
</comment>
<dbReference type="Gene3D" id="1.10.630.10">
    <property type="entry name" value="Cytochrome P450"/>
    <property type="match status" value="2"/>
</dbReference>
<keyword evidence="3" id="KW-0503">Monooxygenase</keyword>
<keyword evidence="1 3" id="KW-0560">Oxidoreductase</keyword>
<dbReference type="PRINTS" id="PR00463">
    <property type="entry name" value="EP450I"/>
</dbReference>
<reference evidence="6 7" key="1">
    <citation type="submission" date="2019-05" db="EMBL/GenBank/DDBJ databases">
        <title>Mikania micrantha, genome provides insights into the molecular mechanism of rapid growth.</title>
        <authorList>
            <person name="Liu B."/>
        </authorList>
    </citation>
    <scope>NUCLEOTIDE SEQUENCE [LARGE SCALE GENOMIC DNA]</scope>
    <source>
        <strain evidence="6">NLD-2019</strain>
        <tissue evidence="6">Leaf</tissue>
    </source>
</reference>
<protein>
    <recommendedName>
        <fullName evidence="8">Cytochrome P450</fullName>
    </recommendedName>
</protein>
<keyword evidence="2 3" id="KW-0479">Metal-binding</keyword>
<keyword evidence="2 3" id="KW-0349">Heme</keyword>
<comment type="cofactor">
    <cofactor evidence="2">
        <name>heme</name>
        <dbReference type="ChEBI" id="CHEBI:30413"/>
    </cofactor>
</comment>
<dbReference type="OrthoDB" id="2789670at2759"/>
<dbReference type="InterPro" id="IPR001128">
    <property type="entry name" value="Cyt_P450"/>
</dbReference>
<dbReference type="Proteomes" id="UP000326396">
    <property type="component" value="Linkage Group LG12"/>
</dbReference>
<proteinExistence type="inferred from homology"/>
<evidence type="ECO:0000256" key="5">
    <source>
        <dbReference type="SAM" id="Phobius"/>
    </source>
</evidence>
<dbReference type="InterPro" id="IPR036396">
    <property type="entry name" value="Cyt_P450_sf"/>
</dbReference>
<feature type="transmembrane region" description="Helical" evidence="5">
    <location>
        <begin position="30"/>
        <end position="49"/>
    </location>
</feature>
<dbReference type="GO" id="GO:0020037">
    <property type="term" value="F:heme binding"/>
    <property type="evidence" value="ECO:0007669"/>
    <property type="project" value="InterPro"/>
</dbReference>
<keyword evidence="4" id="KW-0175">Coiled coil</keyword>
<feature type="binding site" description="axial binding residue" evidence="2">
    <location>
        <position position="402"/>
    </location>
    <ligand>
        <name>heme</name>
        <dbReference type="ChEBI" id="CHEBI:30413"/>
    </ligand>
    <ligandPart>
        <name>Fe</name>
        <dbReference type="ChEBI" id="CHEBI:18248"/>
    </ligandPart>
</feature>
<evidence type="ECO:0000256" key="4">
    <source>
        <dbReference type="SAM" id="Coils"/>
    </source>
</evidence>
<keyword evidence="5" id="KW-0812">Transmembrane</keyword>
<keyword evidence="5" id="KW-0472">Membrane</keyword>
<evidence type="ECO:0000313" key="7">
    <source>
        <dbReference type="Proteomes" id="UP000326396"/>
    </source>
</evidence>
<keyword evidence="7" id="KW-1185">Reference proteome</keyword>
<dbReference type="Pfam" id="PF00067">
    <property type="entry name" value="p450"/>
    <property type="match status" value="2"/>
</dbReference>
<dbReference type="GO" id="GO:0005506">
    <property type="term" value="F:iron ion binding"/>
    <property type="evidence" value="ECO:0007669"/>
    <property type="project" value="InterPro"/>
</dbReference>
<evidence type="ECO:0000313" key="6">
    <source>
        <dbReference type="EMBL" id="KAD6453456.1"/>
    </source>
</evidence>
<comment type="similarity">
    <text evidence="3">Belongs to the cytochrome P450 family.</text>
</comment>
<dbReference type="PROSITE" id="PS00086">
    <property type="entry name" value="CYTOCHROME_P450"/>
    <property type="match status" value="1"/>
</dbReference>
<dbReference type="PANTHER" id="PTHR47951:SF7">
    <property type="entry name" value="FLAVONOID 3',5'-HYDROXYLASE-LIKE ISOFORM X1"/>
    <property type="match status" value="1"/>
</dbReference>
<dbReference type="GO" id="GO:0016705">
    <property type="term" value="F:oxidoreductase activity, acting on paired donors, with incorporation or reduction of molecular oxygen"/>
    <property type="evidence" value="ECO:0007669"/>
    <property type="project" value="InterPro"/>
</dbReference>
<evidence type="ECO:0000256" key="3">
    <source>
        <dbReference type="RuleBase" id="RU000461"/>
    </source>
</evidence>
<dbReference type="EMBL" id="SZYD01000004">
    <property type="protein sequence ID" value="KAD6453456.1"/>
    <property type="molecule type" value="Genomic_DNA"/>
</dbReference>
<sequence length="464" mass="53997">MKSDSKDTIYYTMINYWSWWWEVDNERDELARTILTISVPLLVLLWFMWTTSITQKRTNLPPGPYGLPVVGYLPFLGHNLHERFTEMAHKYGPIFSLRLGSKFHVVVNSMDLAKVVARELDQTFANRSPPITALTITYGALDVVWSNNNTHWRNSRKLLVSQVLSNVNLDSCQDFRTKEVRKTVSNVFAKMGTPVDINEIAFDTELNVVTRMLWGCSDYDDYFHGFREVEFKIIELEGRKKEMQKQKEHLDRIIDMIIEERIERSSRKMEGEVDEDLILKKDFLQIMLELKDASPSFDIVQIKALLFDILSAATDTASTMVEWVMAEILHNPNVKKKIQEELTEVIVPKGSIVYINIWAIHHDPNNWPHPLEFRHDRFLNGKWDYNGNNFKFLPFGAGRRICPGIALGEKMLVYILASLLHSFEWILPADEEFEISDEFGFVTKKRKPLVAIPFQRLSDATIYK</sequence>
<dbReference type="PANTHER" id="PTHR47951">
    <property type="entry name" value="OS08G0547900 PROTEIN"/>
    <property type="match status" value="1"/>
</dbReference>
<gene>
    <name evidence="6" type="ORF">E3N88_08161</name>
</gene>
<dbReference type="AlphaFoldDB" id="A0A5N6PHP8"/>
<accession>A0A5N6PHP8</accession>
<evidence type="ECO:0008006" key="8">
    <source>
        <dbReference type="Google" id="ProtNLM"/>
    </source>
</evidence>
<evidence type="ECO:0000256" key="2">
    <source>
        <dbReference type="PIRSR" id="PIRSR602401-1"/>
    </source>
</evidence>
<dbReference type="InterPro" id="IPR017972">
    <property type="entry name" value="Cyt_P450_CS"/>
</dbReference>